<evidence type="ECO:0008006" key="19">
    <source>
        <dbReference type="Google" id="ProtNLM"/>
    </source>
</evidence>
<keyword evidence="18" id="KW-1185">Reference proteome</keyword>
<comment type="caution">
    <text evidence="17">The sequence shown here is derived from an EMBL/GenBank/DDBJ whole genome shotgun (WGS) entry which is preliminary data.</text>
</comment>
<keyword evidence="9 13" id="KW-0798">TonB box</keyword>
<dbReference type="AlphaFoldDB" id="A0A366L3G3"/>
<feature type="chain" id="PRO_5016811360" description="TonB-dependent siderophore receptor" evidence="14">
    <location>
        <begin position="21"/>
        <end position="751"/>
    </location>
</feature>
<dbReference type="GO" id="GO:0009279">
    <property type="term" value="C:cell outer membrane"/>
    <property type="evidence" value="ECO:0007669"/>
    <property type="project" value="UniProtKB-SubCell"/>
</dbReference>
<evidence type="ECO:0000256" key="14">
    <source>
        <dbReference type="SAM" id="SignalP"/>
    </source>
</evidence>
<accession>A0A366L3G3</accession>
<dbReference type="EMBL" id="QNQU01000008">
    <property type="protein sequence ID" value="RBQ07692.1"/>
    <property type="molecule type" value="Genomic_DNA"/>
</dbReference>
<dbReference type="Gene3D" id="2.40.170.20">
    <property type="entry name" value="TonB-dependent receptor, beta-barrel domain"/>
    <property type="match status" value="1"/>
</dbReference>
<dbReference type="Gene3D" id="2.170.130.10">
    <property type="entry name" value="TonB-dependent receptor, plug domain"/>
    <property type="match status" value="1"/>
</dbReference>
<dbReference type="Proteomes" id="UP000252081">
    <property type="component" value="Unassembled WGS sequence"/>
</dbReference>
<evidence type="ECO:0000256" key="2">
    <source>
        <dbReference type="ARBA" id="ARBA00022448"/>
    </source>
</evidence>
<gene>
    <name evidence="17" type="ORF">DRW42_10935</name>
</gene>
<dbReference type="InterPro" id="IPR039426">
    <property type="entry name" value="TonB-dep_rcpt-like"/>
</dbReference>
<keyword evidence="5 12" id="KW-0812">Transmembrane</keyword>
<evidence type="ECO:0000256" key="8">
    <source>
        <dbReference type="ARBA" id="ARBA00023065"/>
    </source>
</evidence>
<dbReference type="Pfam" id="PF07715">
    <property type="entry name" value="Plug"/>
    <property type="match status" value="1"/>
</dbReference>
<dbReference type="InterPro" id="IPR036942">
    <property type="entry name" value="Beta-barrel_TonB_sf"/>
</dbReference>
<reference evidence="17 18" key="1">
    <citation type="submission" date="2018-07" db="EMBL/GenBank/DDBJ databases">
        <title>A draft genome of a endophytic bacteria, a new species of Pedobacter.</title>
        <authorList>
            <person name="Zhang Z.D."/>
            <person name="Chen Z.J."/>
        </authorList>
    </citation>
    <scope>NUCLEOTIDE SEQUENCE [LARGE SCALE GENOMIC DNA]</scope>
    <source>
        <strain evidence="17 18">RS10</strain>
    </source>
</reference>
<dbReference type="OrthoDB" id="9775095at2"/>
<dbReference type="RefSeq" id="WP_113948865.1">
    <property type="nucleotide sequence ID" value="NZ_QNQU01000008.1"/>
</dbReference>
<evidence type="ECO:0000256" key="13">
    <source>
        <dbReference type="RuleBase" id="RU003357"/>
    </source>
</evidence>
<dbReference type="InterPro" id="IPR000531">
    <property type="entry name" value="Beta-barrel_TonB"/>
</dbReference>
<evidence type="ECO:0000256" key="6">
    <source>
        <dbReference type="ARBA" id="ARBA00022729"/>
    </source>
</evidence>
<evidence type="ECO:0000313" key="18">
    <source>
        <dbReference type="Proteomes" id="UP000252081"/>
    </source>
</evidence>
<keyword evidence="11 12" id="KW-0998">Cell outer membrane</keyword>
<evidence type="ECO:0000256" key="9">
    <source>
        <dbReference type="ARBA" id="ARBA00023077"/>
    </source>
</evidence>
<feature type="domain" description="TonB-dependent receptor-like beta-barrel" evidence="15">
    <location>
        <begin position="289"/>
        <end position="711"/>
    </location>
</feature>
<keyword evidence="2 12" id="KW-0813">Transport</keyword>
<dbReference type="SUPFAM" id="SSF56935">
    <property type="entry name" value="Porins"/>
    <property type="match status" value="1"/>
</dbReference>
<evidence type="ECO:0000259" key="16">
    <source>
        <dbReference type="Pfam" id="PF07715"/>
    </source>
</evidence>
<evidence type="ECO:0000256" key="7">
    <source>
        <dbReference type="ARBA" id="ARBA00023004"/>
    </source>
</evidence>
<evidence type="ECO:0000256" key="10">
    <source>
        <dbReference type="ARBA" id="ARBA00023136"/>
    </source>
</evidence>
<keyword evidence="10 12" id="KW-0472">Membrane</keyword>
<keyword evidence="4" id="KW-0410">Iron transport</keyword>
<protein>
    <recommendedName>
        <fullName evidence="19">TonB-dependent siderophore receptor</fullName>
    </recommendedName>
</protein>
<keyword evidence="3 12" id="KW-1134">Transmembrane beta strand</keyword>
<evidence type="ECO:0000259" key="15">
    <source>
        <dbReference type="Pfam" id="PF00593"/>
    </source>
</evidence>
<comment type="similarity">
    <text evidence="12 13">Belongs to the TonB-dependent receptor family.</text>
</comment>
<feature type="signal peptide" evidence="14">
    <location>
        <begin position="1"/>
        <end position="20"/>
    </location>
</feature>
<evidence type="ECO:0000256" key="4">
    <source>
        <dbReference type="ARBA" id="ARBA00022496"/>
    </source>
</evidence>
<evidence type="ECO:0000256" key="11">
    <source>
        <dbReference type="ARBA" id="ARBA00023237"/>
    </source>
</evidence>
<dbReference type="GO" id="GO:0015344">
    <property type="term" value="F:siderophore uptake transmembrane transporter activity"/>
    <property type="evidence" value="ECO:0007669"/>
    <property type="project" value="TreeGrafter"/>
</dbReference>
<proteinExistence type="inferred from homology"/>
<evidence type="ECO:0000256" key="3">
    <source>
        <dbReference type="ARBA" id="ARBA00022452"/>
    </source>
</evidence>
<sequence length="751" mass="83880">MKKTLYLILLLFISVQQVFAQHEKRNRTSQDSTAKIRQLNEVRIDGQKAIKLKKDTLSNTLRMQVPLLQMPQNIISISSALIQQQGGLQLKDMARNASGVYFGYNSSPFDNSASIKVRGFNAATTINGMPNRLVLGATLDDESIIENLEFIKGPAGFISALGEPGGTLNIVTKSPKEKLLNVQVTGGNYNLFRATADIGSALKSKGFSYRFNTAFQHQDSYLNYMKTTKYVIAPVLQYNFSPCTYLIAEYNYIRGEVKNGSSINKLRQDKDVLQDPISLNFSAGIGLPLSVSQTHTFRFSAVHKFNENWQLTSQSNFVKSPANQWYMVSANNRTSISFNDQGKTNRIASNSNLLGETYNTNLFLSGKFKIGPFKHTLLVGSDYTTGNDSLSTYYGTISTPFDRNNANFYVDPNAVNITKRSIRQENHIHYSAAYVYDNITLDKFLLTVGARYTDYRNRNILTTTKGPRTPDYYKQHAFSPRAALSFMPDSTSSIYFLFDQSFVPKTGQVVTETVDGPQAGQKTVTASKPVEPELGNNLELGLKKNWFNGRLLTTVNAFHSVKRNVAARDFRSYSAAGGAIAYYLQLGEVVSNGFEVDVIGNITDRLSLITNYTYVDAKVTKDNNLNPTADDPSIVGQKMPDVPQQIFNTWLQYSIPLKGYNKISISAGQTTITKLSAISQRDTYLPNYTKFDAGLSFSNPKYMLRLIADNLTNKRYMASGDITTDFPYAGNNYFFIEGEPFTIRLSLGVKF</sequence>
<keyword evidence="7" id="KW-0408">Iron</keyword>
<feature type="domain" description="TonB-dependent receptor plug" evidence="16">
    <location>
        <begin position="68"/>
        <end position="167"/>
    </location>
</feature>
<dbReference type="Pfam" id="PF00593">
    <property type="entry name" value="TonB_dep_Rec_b-barrel"/>
    <property type="match status" value="1"/>
</dbReference>
<dbReference type="PANTHER" id="PTHR32552:SF68">
    <property type="entry name" value="FERRICHROME OUTER MEMBRANE TRANSPORTER_PHAGE RECEPTOR"/>
    <property type="match status" value="1"/>
</dbReference>
<dbReference type="PANTHER" id="PTHR32552">
    <property type="entry name" value="FERRICHROME IRON RECEPTOR-RELATED"/>
    <property type="match status" value="1"/>
</dbReference>
<dbReference type="InterPro" id="IPR012910">
    <property type="entry name" value="Plug_dom"/>
</dbReference>
<organism evidence="17 18">
    <name type="scientific">Pedobacter miscanthi</name>
    <dbReference type="NCBI Taxonomy" id="2259170"/>
    <lineage>
        <taxon>Bacteria</taxon>
        <taxon>Pseudomonadati</taxon>
        <taxon>Bacteroidota</taxon>
        <taxon>Sphingobacteriia</taxon>
        <taxon>Sphingobacteriales</taxon>
        <taxon>Sphingobacteriaceae</taxon>
        <taxon>Pedobacter</taxon>
    </lineage>
</organism>
<evidence type="ECO:0000313" key="17">
    <source>
        <dbReference type="EMBL" id="RBQ07692.1"/>
    </source>
</evidence>
<name>A0A366L3G3_9SPHI</name>
<comment type="subcellular location">
    <subcellularLocation>
        <location evidence="1 12">Cell outer membrane</location>
        <topology evidence="1 12">Multi-pass membrane protein</topology>
    </subcellularLocation>
</comment>
<dbReference type="CDD" id="cd01347">
    <property type="entry name" value="ligand_gated_channel"/>
    <property type="match status" value="1"/>
</dbReference>
<evidence type="ECO:0000256" key="12">
    <source>
        <dbReference type="PROSITE-ProRule" id="PRU01360"/>
    </source>
</evidence>
<dbReference type="InterPro" id="IPR037066">
    <property type="entry name" value="Plug_dom_sf"/>
</dbReference>
<evidence type="ECO:0000256" key="1">
    <source>
        <dbReference type="ARBA" id="ARBA00004571"/>
    </source>
</evidence>
<evidence type="ECO:0000256" key="5">
    <source>
        <dbReference type="ARBA" id="ARBA00022692"/>
    </source>
</evidence>
<dbReference type="PROSITE" id="PS52016">
    <property type="entry name" value="TONB_DEPENDENT_REC_3"/>
    <property type="match status" value="1"/>
</dbReference>
<keyword evidence="6 14" id="KW-0732">Signal</keyword>
<keyword evidence="8" id="KW-0406">Ion transport</keyword>